<protein>
    <submittedName>
        <fullName evidence="1">Uncharacterized protein</fullName>
    </submittedName>
</protein>
<dbReference type="AlphaFoldDB" id="A0A6A5XAU3"/>
<dbReference type="EMBL" id="ML978077">
    <property type="protein sequence ID" value="KAF2010098.1"/>
    <property type="molecule type" value="Genomic_DNA"/>
</dbReference>
<organism evidence="1 2">
    <name type="scientific">Aaosphaeria arxii CBS 175.79</name>
    <dbReference type="NCBI Taxonomy" id="1450172"/>
    <lineage>
        <taxon>Eukaryota</taxon>
        <taxon>Fungi</taxon>
        <taxon>Dikarya</taxon>
        <taxon>Ascomycota</taxon>
        <taxon>Pezizomycotina</taxon>
        <taxon>Dothideomycetes</taxon>
        <taxon>Pleosporomycetidae</taxon>
        <taxon>Pleosporales</taxon>
        <taxon>Pleosporales incertae sedis</taxon>
        <taxon>Aaosphaeria</taxon>
    </lineage>
</organism>
<accession>A0A6A5XAU3</accession>
<dbReference type="RefSeq" id="XP_033378437.1">
    <property type="nucleotide sequence ID" value="XM_033532450.1"/>
</dbReference>
<proteinExistence type="predicted"/>
<keyword evidence="2" id="KW-1185">Reference proteome</keyword>
<gene>
    <name evidence="1" type="ORF">BU24DRAFT_467584</name>
</gene>
<name>A0A6A5XAU3_9PLEO</name>
<reference evidence="1" key="1">
    <citation type="journal article" date="2020" name="Stud. Mycol.">
        <title>101 Dothideomycetes genomes: a test case for predicting lifestyles and emergence of pathogens.</title>
        <authorList>
            <person name="Haridas S."/>
            <person name="Albert R."/>
            <person name="Binder M."/>
            <person name="Bloem J."/>
            <person name="Labutti K."/>
            <person name="Salamov A."/>
            <person name="Andreopoulos B."/>
            <person name="Baker S."/>
            <person name="Barry K."/>
            <person name="Bills G."/>
            <person name="Bluhm B."/>
            <person name="Cannon C."/>
            <person name="Castanera R."/>
            <person name="Culley D."/>
            <person name="Daum C."/>
            <person name="Ezra D."/>
            <person name="Gonzalez J."/>
            <person name="Henrissat B."/>
            <person name="Kuo A."/>
            <person name="Liang C."/>
            <person name="Lipzen A."/>
            <person name="Lutzoni F."/>
            <person name="Magnuson J."/>
            <person name="Mondo S."/>
            <person name="Nolan M."/>
            <person name="Ohm R."/>
            <person name="Pangilinan J."/>
            <person name="Park H.-J."/>
            <person name="Ramirez L."/>
            <person name="Alfaro M."/>
            <person name="Sun H."/>
            <person name="Tritt A."/>
            <person name="Yoshinaga Y."/>
            <person name="Zwiers L.-H."/>
            <person name="Turgeon B."/>
            <person name="Goodwin S."/>
            <person name="Spatafora J."/>
            <person name="Crous P."/>
            <person name="Grigoriev I."/>
        </authorList>
    </citation>
    <scope>NUCLEOTIDE SEQUENCE</scope>
    <source>
        <strain evidence="1">CBS 175.79</strain>
    </source>
</reference>
<evidence type="ECO:0000313" key="2">
    <source>
        <dbReference type="Proteomes" id="UP000799778"/>
    </source>
</evidence>
<dbReference type="GeneID" id="54289847"/>
<dbReference type="Proteomes" id="UP000799778">
    <property type="component" value="Unassembled WGS sequence"/>
</dbReference>
<sequence>MVDKKSDHFIIEIGGEDGQYAMDIPAKVDHSILQNQQNWLPKSKFNPDNGDMNCVWVTVAVLLDTTTVQLAKDTGINQSFINGTNLAQLQTLLNKKGLQFVIYEIEKTASGAEKYTVAGKSVAPDMSVLPARHGAGYRRADGSGHMVVRVLDDSGDIEAKKTGANYTCYQRTDKGENVAWDVAGSQLEWVMFLLPVSKDGAGIILNANKKAQKKGWSLFGLFK</sequence>
<evidence type="ECO:0000313" key="1">
    <source>
        <dbReference type="EMBL" id="KAF2010098.1"/>
    </source>
</evidence>